<dbReference type="RefSeq" id="WP_006863696.1">
    <property type="nucleotide sequence ID" value="NZ_ACCL02000022.1"/>
</dbReference>
<evidence type="ECO:0000256" key="1">
    <source>
        <dbReference type="ARBA" id="ARBA00004651"/>
    </source>
</evidence>
<dbReference type="Proteomes" id="UP000005561">
    <property type="component" value="Unassembled WGS sequence"/>
</dbReference>
<proteinExistence type="predicted"/>
<dbReference type="STRING" id="168384.SAMN05660368_03396"/>
<reference evidence="9" key="1">
    <citation type="submission" date="2009-07" db="EMBL/GenBank/DDBJ databases">
        <authorList>
            <person name="Weinstock G."/>
            <person name="Sodergren E."/>
            <person name="Clifton S."/>
            <person name="Fulton L."/>
            <person name="Fulton B."/>
            <person name="Courtney L."/>
            <person name="Fronick C."/>
            <person name="Harrison M."/>
            <person name="Strong C."/>
            <person name="Farmer C."/>
            <person name="Delahaunty K."/>
            <person name="Markovic C."/>
            <person name="Hall O."/>
            <person name="Minx P."/>
            <person name="Tomlinson C."/>
            <person name="Mitreva M."/>
            <person name="Nelson J."/>
            <person name="Hou S."/>
            <person name="Wollam A."/>
            <person name="Pepin K.H."/>
            <person name="Johnson M."/>
            <person name="Bhonagiri V."/>
            <person name="Nash W.E."/>
            <person name="Warren W."/>
            <person name="Chinwalla A."/>
            <person name="Mardis E.R."/>
            <person name="Wilson R.K."/>
        </authorList>
    </citation>
    <scope>NUCLEOTIDE SEQUENCE [LARGE SCALE GENOMIC DNA]</scope>
    <source>
        <strain evidence="9">DSM 14469</strain>
    </source>
</reference>
<dbReference type="EMBL" id="ACCL02000022">
    <property type="protein sequence ID" value="EET59024.1"/>
    <property type="molecule type" value="Genomic_DNA"/>
</dbReference>
<dbReference type="AlphaFoldDB" id="C6LJU6"/>
<feature type="domain" description="SSD" evidence="8">
    <location>
        <begin position="204"/>
        <end position="322"/>
    </location>
</feature>
<dbReference type="InterPro" id="IPR000731">
    <property type="entry name" value="SSD"/>
</dbReference>
<feature type="transmembrane region" description="Helical" evidence="7">
    <location>
        <begin position="513"/>
        <end position="531"/>
    </location>
</feature>
<feature type="region of interest" description="Disordered" evidence="6">
    <location>
        <begin position="690"/>
        <end position="709"/>
    </location>
</feature>
<evidence type="ECO:0000256" key="3">
    <source>
        <dbReference type="ARBA" id="ARBA00022692"/>
    </source>
</evidence>
<feature type="transmembrane region" description="Helical" evidence="7">
    <location>
        <begin position="564"/>
        <end position="586"/>
    </location>
</feature>
<name>C6LJU6_9FIRM</name>
<dbReference type="PROSITE" id="PS50156">
    <property type="entry name" value="SSD"/>
    <property type="match status" value="1"/>
</dbReference>
<dbReference type="Pfam" id="PF03176">
    <property type="entry name" value="MMPL"/>
    <property type="match status" value="2"/>
</dbReference>
<dbReference type="InterPro" id="IPR050545">
    <property type="entry name" value="Mycobact_MmpL"/>
</dbReference>
<evidence type="ECO:0000256" key="7">
    <source>
        <dbReference type="SAM" id="Phobius"/>
    </source>
</evidence>
<comment type="caution">
    <text evidence="9">The sequence shown here is derived from an EMBL/GenBank/DDBJ whole genome shotgun (WGS) entry which is preliminary data.</text>
</comment>
<dbReference type="PANTHER" id="PTHR33406">
    <property type="entry name" value="MEMBRANE PROTEIN MJ1562-RELATED"/>
    <property type="match status" value="1"/>
</dbReference>
<protein>
    <recommendedName>
        <fullName evidence="8">SSD domain-containing protein</fullName>
    </recommendedName>
</protein>
<accession>C6LJU6</accession>
<evidence type="ECO:0000256" key="4">
    <source>
        <dbReference type="ARBA" id="ARBA00022989"/>
    </source>
</evidence>
<dbReference type="InterPro" id="IPR004869">
    <property type="entry name" value="MMPL_dom"/>
</dbReference>
<feature type="transmembrane region" description="Helical" evidence="7">
    <location>
        <begin position="222"/>
        <end position="242"/>
    </location>
</feature>
<feature type="compositionally biased region" description="Basic and acidic residues" evidence="6">
    <location>
        <begin position="690"/>
        <end position="704"/>
    </location>
</feature>
<keyword evidence="5 7" id="KW-0472">Membrane</keyword>
<dbReference type="PANTHER" id="PTHR33406:SF13">
    <property type="entry name" value="MEMBRANE PROTEIN YDFJ"/>
    <property type="match status" value="1"/>
</dbReference>
<feature type="transmembrane region" description="Helical" evidence="7">
    <location>
        <begin position="636"/>
        <end position="665"/>
    </location>
</feature>
<evidence type="ECO:0000256" key="2">
    <source>
        <dbReference type="ARBA" id="ARBA00022475"/>
    </source>
</evidence>
<evidence type="ECO:0000313" key="9">
    <source>
        <dbReference type="EMBL" id="EET59024.1"/>
    </source>
</evidence>
<sequence length="733" mass="81047">MNGVSKFVVKKKGLIVALVLLLTVVFTWLFFQVKINYNMTDYLPEDANSTVALNVMETEFGEAIPNCNVLIRDLSIEEALGTKAQLEEIDGIEKVSWLDDVVDLKMPLEVQDQDMIDDYYRNGDALFSVTIADGQERAATDHIMETFGDDVLMNGNAVEQADSQRLAITETVKAICVLGPLIILILMIATTSWLEPFIYLTAIGAAVLINLGTEIFRGEISYVTLAVAPMLQMAVSLDYAVFLSASFSKRRKTCKDDATAMQYAMKDSMKSIAASALTTIFGFFALTLMDFKIGPDMGISLVKGVILSFVSCMTFLPAAILLLNKWIDKTRHRRFLPDFTGAGKVAVKIRNPIFLVVAVLAVFCYLGQGKNQFTYGSGDAAGNTEASVAIKEEFGETNTMVLMVPNTNRNYEKVLCNEIEQMDHVTDVMSYTTEVGAEIPPEYLSDDIRENFYGEHYARIIIYSDLPDECDEAFTLVENVRGSARELYGDDVLSCGQSANLYDMKNTIEADNTLVNIVTVAAIYVILLIMLKSWILPIILILTIKIAIWINMAIPFFAGSSLIYLGYLVVSTVQMGATIDYAILLADHYLENRKKWRAKEAMEKTMGEVIPSVLVSASILAIAGFALALVSSNDMVVALGILIGRGALLPLLVVHIFLPALLILLDKLIFTDKRVPVTMWEMEYYKGDEKNAAASRRPESEGKAAGRTGFLGVKQEETYEDLDDTDIWTGGKE</sequence>
<comment type="subcellular location">
    <subcellularLocation>
        <location evidence="1">Cell membrane</location>
        <topology evidence="1">Multi-pass membrane protein</topology>
    </subcellularLocation>
</comment>
<keyword evidence="10" id="KW-1185">Reference proteome</keyword>
<feature type="transmembrane region" description="Helical" evidence="7">
    <location>
        <begin position="172"/>
        <end position="190"/>
    </location>
</feature>
<keyword evidence="4 7" id="KW-1133">Transmembrane helix</keyword>
<feature type="transmembrane region" description="Helical" evidence="7">
    <location>
        <begin position="352"/>
        <end position="368"/>
    </location>
</feature>
<evidence type="ECO:0000313" key="10">
    <source>
        <dbReference type="Proteomes" id="UP000005561"/>
    </source>
</evidence>
<dbReference type="eggNOG" id="COG1033">
    <property type="taxonomic scope" value="Bacteria"/>
</dbReference>
<dbReference type="Gene3D" id="1.20.1640.10">
    <property type="entry name" value="Multidrug efflux transporter AcrB transmembrane domain"/>
    <property type="match status" value="2"/>
</dbReference>
<feature type="transmembrane region" description="Helical" evidence="7">
    <location>
        <begin position="12"/>
        <end position="31"/>
    </location>
</feature>
<feature type="transmembrane region" description="Helical" evidence="7">
    <location>
        <begin position="607"/>
        <end position="630"/>
    </location>
</feature>
<evidence type="ECO:0000256" key="5">
    <source>
        <dbReference type="ARBA" id="ARBA00023136"/>
    </source>
</evidence>
<dbReference type="GO" id="GO:0005886">
    <property type="term" value="C:plasma membrane"/>
    <property type="evidence" value="ECO:0007669"/>
    <property type="project" value="UniProtKB-SubCell"/>
</dbReference>
<evidence type="ECO:0000256" key="6">
    <source>
        <dbReference type="SAM" id="MobiDB-lite"/>
    </source>
</evidence>
<keyword evidence="3 7" id="KW-0812">Transmembrane</keyword>
<feature type="transmembrane region" description="Helical" evidence="7">
    <location>
        <begin position="271"/>
        <end position="289"/>
    </location>
</feature>
<evidence type="ECO:0000259" key="8">
    <source>
        <dbReference type="PROSITE" id="PS50156"/>
    </source>
</evidence>
<feature type="transmembrane region" description="Helical" evidence="7">
    <location>
        <begin position="197"/>
        <end position="216"/>
    </location>
</feature>
<organism evidence="9 10">
    <name type="scientific">Marvinbryantia formatexigens DSM 14469</name>
    <dbReference type="NCBI Taxonomy" id="478749"/>
    <lineage>
        <taxon>Bacteria</taxon>
        <taxon>Bacillati</taxon>
        <taxon>Bacillota</taxon>
        <taxon>Clostridia</taxon>
        <taxon>Lachnospirales</taxon>
        <taxon>Lachnospiraceae</taxon>
        <taxon>Marvinbryantia</taxon>
    </lineage>
</organism>
<gene>
    <name evidence="9" type="ORF">BRYFOR_08933</name>
</gene>
<feature type="transmembrane region" description="Helical" evidence="7">
    <location>
        <begin position="538"/>
        <end position="558"/>
    </location>
</feature>
<dbReference type="SUPFAM" id="SSF82866">
    <property type="entry name" value="Multidrug efflux transporter AcrB transmembrane domain"/>
    <property type="match status" value="2"/>
</dbReference>
<keyword evidence="2" id="KW-1003">Cell membrane</keyword>
<feature type="transmembrane region" description="Helical" evidence="7">
    <location>
        <begin position="301"/>
        <end position="324"/>
    </location>
</feature>